<dbReference type="Proteomes" id="UP001230685">
    <property type="component" value="Unassembled WGS sequence"/>
</dbReference>
<dbReference type="RefSeq" id="WP_305173063.1">
    <property type="nucleotide sequence ID" value="NZ_JAUUDS010000003.1"/>
</dbReference>
<feature type="signal peptide" evidence="1">
    <location>
        <begin position="1"/>
        <end position="23"/>
    </location>
</feature>
<evidence type="ECO:0008006" key="4">
    <source>
        <dbReference type="Google" id="ProtNLM"/>
    </source>
</evidence>
<keyword evidence="3" id="KW-1185">Reference proteome</keyword>
<feature type="chain" id="PRO_5046156265" description="DUF11 domain-containing protein" evidence="1">
    <location>
        <begin position="24"/>
        <end position="279"/>
    </location>
</feature>
<gene>
    <name evidence="2" type="ORF">Q5H91_09050</name>
</gene>
<dbReference type="EMBL" id="JAUUDS010000003">
    <property type="protein sequence ID" value="MDP1027359.1"/>
    <property type="molecule type" value="Genomic_DNA"/>
</dbReference>
<proteinExistence type="predicted"/>
<keyword evidence="1" id="KW-0732">Signal</keyword>
<evidence type="ECO:0000313" key="3">
    <source>
        <dbReference type="Proteomes" id="UP001230685"/>
    </source>
</evidence>
<sequence>MPRQGVIGTGFTALALAAAPAAAATTPAGTRIENTAALSAGTDRVASNTVVMTVDELLDVTVVADHPQLAVAAPDTVLPVGFVVTNTGNASAAFTLLATADRGAEPVAPDASITLAPGESRHVVVGLRAGASGTTVSLAATAAKGHGAPGTVVAGAVIGQTGASATARTVLVDGADAGPRLEKFQSVLAADGSARPRPGAIITYRLEAHFTGPTPDVAIADAVPAGTVFVPGSITLDGRTLTDAADGDAAAFDGTTVRIALGDVPVAAVRTIQFQTRIQ</sequence>
<name>A0ABT9EK83_9SPHN</name>
<dbReference type="InterPro" id="IPR047589">
    <property type="entry name" value="DUF11_rpt"/>
</dbReference>
<comment type="caution">
    <text evidence="2">The sequence shown here is derived from an EMBL/GenBank/DDBJ whole genome shotgun (WGS) entry which is preliminary data.</text>
</comment>
<evidence type="ECO:0000313" key="2">
    <source>
        <dbReference type="EMBL" id="MDP1027359.1"/>
    </source>
</evidence>
<evidence type="ECO:0000256" key="1">
    <source>
        <dbReference type="SAM" id="SignalP"/>
    </source>
</evidence>
<protein>
    <recommendedName>
        <fullName evidence="4">DUF11 domain-containing protein</fullName>
    </recommendedName>
</protein>
<organism evidence="2 3">
    <name type="scientific">Sphingomonas aurea</name>
    <dbReference type="NCBI Taxonomy" id="3063994"/>
    <lineage>
        <taxon>Bacteria</taxon>
        <taxon>Pseudomonadati</taxon>
        <taxon>Pseudomonadota</taxon>
        <taxon>Alphaproteobacteria</taxon>
        <taxon>Sphingomonadales</taxon>
        <taxon>Sphingomonadaceae</taxon>
        <taxon>Sphingomonas</taxon>
    </lineage>
</organism>
<dbReference type="NCBIfam" id="TIGR01451">
    <property type="entry name" value="B_ant_repeat"/>
    <property type="match status" value="1"/>
</dbReference>
<accession>A0ABT9EK83</accession>
<reference evidence="2 3" key="1">
    <citation type="submission" date="2023-07" db="EMBL/GenBank/DDBJ databases">
        <authorList>
            <person name="Kim M.K."/>
        </authorList>
    </citation>
    <scope>NUCLEOTIDE SEQUENCE [LARGE SCALE GENOMIC DNA]</scope>
    <source>
        <strain evidence="2 3">KR1UV-12</strain>
    </source>
</reference>